<organism evidence="1">
    <name type="scientific">sediment metagenome</name>
    <dbReference type="NCBI Taxonomy" id="749907"/>
    <lineage>
        <taxon>unclassified sequences</taxon>
        <taxon>metagenomes</taxon>
        <taxon>ecological metagenomes</taxon>
    </lineage>
</organism>
<reference evidence="1" key="2">
    <citation type="journal article" date="2011" name="Microb. Ecol.">
        <title>Taxonomic and Functional Metagenomic Profiling of the Microbial Community in the Anoxic Sediment of a Sub-saline Shallow Lake (Laguna de Carrizo, Central Spain).</title>
        <authorList>
            <person name="Ferrer M."/>
            <person name="Guazzaroni M.E."/>
            <person name="Richter M."/>
            <person name="Garcia-Salamanca A."/>
            <person name="Yarza P."/>
            <person name="Suarez-Suarez A."/>
            <person name="Solano J."/>
            <person name="Alcaide M."/>
            <person name="van Dillewijn P."/>
            <person name="Molina-Henares M.A."/>
            <person name="Lopez-Cortes N."/>
            <person name="Al-Ramahi Y."/>
            <person name="Guerrero C."/>
            <person name="Acosta A."/>
            <person name="de Eugenio L.I."/>
            <person name="Martinez V."/>
            <person name="Marques S."/>
            <person name="Rojo F."/>
            <person name="Santero E."/>
            <person name="Genilloud O."/>
            <person name="Perez-Perez J."/>
            <person name="Rossello-Mora R."/>
            <person name="Ramos J.L."/>
        </authorList>
    </citation>
    <scope>NUCLEOTIDE SEQUENCE</scope>
</reference>
<protein>
    <submittedName>
        <fullName evidence="1">Uncharacterized protein</fullName>
    </submittedName>
</protein>
<dbReference type="AlphaFoldDB" id="D9PH00"/>
<reference evidence="1" key="1">
    <citation type="submission" date="2010-07" db="EMBL/GenBank/DDBJ databases">
        <authorList>
            <consortium name="CONSOLIDER consortium CSD2007-00005"/>
            <person name="Guazzaroni M.-E."/>
            <person name="Richter M."/>
            <person name="Garcia-Salamanca A."/>
            <person name="Yarza P."/>
            <person name="Ferrer M."/>
        </authorList>
    </citation>
    <scope>NUCLEOTIDE SEQUENCE</scope>
</reference>
<dbReference type="EMBL" id="ADZX01000340">
    <property type="protein sequence ID" value="EFK97155.1"/>
    <property type="molecule type" value="Genomic_DNA"/>
</dbReference>
<accession>D9PH00</accession>
<name>D9PH00_9ZZZZ</name>
<evidence type="ECO:0000313" key="1">
    <source>
        <dbReference type="EMBL" id="EFK97155.1"/>
    </source>
</evidence>
<proteinExistence type="predicted"/>
<gene>
    <name evidence="1" type="ORF">LDC_0797</name>
</gene>
<comment type="caution">
    <text evidence="1">The sequence shown here is derived from an EMBL/GenBank/DDBJ whole genome shotgun (WGS) entry which is preliminary data.</text>
</comment>
<sequence length="389" mass="43060">MGKSKEKTGSPALNPEEHKLLDGLLAELSRLDPCLLAERIPGPQVAAALAEKLPADDPAAPGILLGLRSLFHEKAVQKAIKKAAFRLRQKGILLPEQEDAAAPVLKSGKAAESDPTAYLGPIDGTGSRPVFICAPQRTGGVGVAVGVVNDAQGVIEFAFTRHSKKRMKEIKELFFSKLPGMVETALSHAADVLERAYQAGKPEVSDSARAYLQFRPWLLERSSRMQRPAIHDFLSFDATSSGPLTEAQVQRLLGHGLMASWVMDLKSLRPLIEEIRRAEESRIFISEGQRLEHIQRKIHESLSNLFSEDHRQALRYRLEEMAYVFFKSGEEGPARGCLAVASSLSEKDSPLRANPFLRILVERSLTHYLKSSKKFENTPDQKTQRLIIT</sequence>